<reference evidence="8" key="2">
    <citation type="submission" date="2015-01" db="EMBL/GenBank/DDBJ databases">
        <title>Evolutionary Origins and Diversification of the Mycorrhizal Mutualists.</title>
        <authorList>
            <consortium name="DOE Joint Genome Institute"/>
            <consortium name="Mycorrhizal Genomics Consortium"/>
            <person name="Kohler A."/>
            <person name="Kuo A."/>
            <person name="Nagy L.G."/>
            <person name="Floudas D."/>
            <person name="Copeland A."/>
            <person name="Barry K.W."/>
            <person name="Cichocki N."/>
            <person name="Veneault-Fourrey C."/>
            <person name="LaButti K."/>
            <person name="Lindquist E.A."/>
            <person name="Lipzen A."/>
            <person name="Lundell T."/>
            <person name="Morin E."/>
            <person name="Murat C."/>
            <person name="Riley R."/>
            <person name="Ohm R."/>
            <person name="Sun H."/>
            <person name="Tunlid A."/>
            <person name="Henrissat B."/>
            <person name="Grigoriev I.V."/>
            <person name="Hibbett D.S."/>
            <person name="Martin F."/>
        </authorList>
    </citation>
    <scope>NUCLEOTIDE SEQUENCE [LARGE SCALE GENOMIC DNA]</scope>
    <source>
        <strain evidence="8">MAFF 305830</strain>
    </source>
</reference>
<evidence type="ECO:0000256" key="4">
    <source>
        <dbReference type="ARBA" id="ARBA00023242"/>
    </source>
</evidence>
<dbReference type="SUPFAM" id="SSF54928">
    <property type="entry name" value="RNA-binding domain, RBD"/>
    <property type="match status" value="1"/>
</dbReference>
<dbReference type="PANTHER" id="PTHR12311:SF7">
    <property type="entry name" value="ACTIVATOR OF BASAL TRANSCRIPTION 1"/>
    <property type="match status" value="1"/>
</dbReference>
<dbReference type="InterPro" id="IPR034353">
    <property type="entry name" value="ABT1/ESF2_RRM"/>
</dbReference>
<evidence type="ECO:0000313" key="7">
    <source>
        <dbReference type="EMBL" id="KIM25613.1"/>
    </source>
</evidence>
<keyword evidence="4" id="KW-0539">Nucleus</keyword>
<dbReference type="EMBL" id="KN824313">
    <property type="protein sequence ID" value="KIM25613.1"/>
    <property type="molecule type" value="Genomic_DNA"/>
</dbReference>
<dbReference type="CDD" id="cd12263">
    <property type="entry name" value="RRM_ABT1_like"/>
    <property type="match status" value="1"/>
</dbReference>
<dbReference type="GO" id="GO:0003723">
    <property type="term" value="F:RNA binding"/>
    <property type="evidence" value="ECO:0007669"/>
    <property type="project" value="UniProtKB-KW"/>
</dbReference>
<evidence type="ECO:0000256" key="5">
    <source>
        <dbReference type="ARBA" id="ARBA00032634"/>
    </source>
</evidence>
<proteinExistence type="inferred from homology"/>
<evidence type="ECO:0000256" key="3">
    <source>
        <dbReference type="ARBA" id="ARBA00022884"/>
    </source>
</evidence>
<comment type="similarity">
    <text evidence="2">Belongs to the ESF2/ABP1 family.</text>
</comment>
<dbReference type="STRING" id="933852.A0A0C2WGW1"/>
<evidence type="ECO:0000313" key="8">
    <source>
        <dbReference type="Proteomes" id="UP000054097"/>
    </source>
</evidence>
<organism evidence="7 8">
    <name type="scientific">Serendipita vermifera MAFF 305830</name>
    <dbReference type="NCBI Taxonomy" id="933852"/>
    <lineage>
        <taxon>Eukaryota</taxon>
        <taxon>Fungi</taxon>
        <taxon>Dikarya</taxon>
        <taxon>Basidiomycota</taxon>
        <taxon>Agaricomycotina</taxon>
        <taxon>Agaricomycetes</taxon>
        <taxon>Sebacinales</taxon>
        <taxon>Serendipitaceae</taxon>
        <taxon>Serendipita</taxon>
    </lineage>
</organism>
<reference evidence="7 8" key="1">
    <citation type="submission" date="2014-04" db="EMBL/GenBank/DDBJ databases">
        <authorList>
            <consortium name="DOE Joint Genome Institute"/>
            <person name="Kuo A."/>
            <person name="Zuccaro A."/>
            <person name="Kohler A."/>
            <person name="Nagy L.G."/>
            <person name="Floudas D."/>
            <person name="Copeland A."/>
            <person name="Barry K.W."/>
            <person name="Cichocki N."/>
            <person name="Veneault-Fourrey C."/>
            <person name="LaButti K."/>
            <person name="Lindquist E.A."/>
            <person name="Lipzen A."/>
            <person name="Lundell T."/>
            <person name="Morin E."/>
            <person name="Murat C."/>
            <person name="Sun H."/>
            <person name="Tunlid A."/>
            <person name="Henrissat B."/>
            <person name="Grigoriev I.V."/>
            <person name="Hibbett D.S."/>
            <person name="Martin F."/>
            <person name="Nordberg H.P."/>
            <person name="Cantor M.N."/>
            <person name="Hua S.X."/>
        </authorList>
    </citation>
    <scope>NUCLEOTIDE SEQUENCE [LARGE SCALE GENOMIC DNA]</scope>
    <source>
        <strain evidence="7 8">MAFF 305830</strain>
    </source>
</reference>
<dbReference type="InterPro" id="IPR039119">
    <property type="entry name" value="ABT1/Esf2"/>
</dbReference>
<feature type="region of interest" description="Disordered" evidence="6">
    <location>
        <begin position="244"/>
        <end position="317"/>
    </location>
</feature>
<dbReference type="GO" id="GO:0000480">
    <property type="term" value="P:endonucleolytic cleavage in 5'-ETS of tricistronic rRNA transcript (SSU-rRNA, 5.8S rRNA, LSU-rRNA)"/>
    <property type="evidence" value="ECO:0007669"/>
    <property type="project" value="TreeGrafter"/>
</dbReference>
<dbReference type="AlphaFoldDB" id="A0A0C2WGW1"/>
<keyword evidence="8" id="KW-1185">Reference proteome</keyword>
<dbReference type="Proteomes" id="UP000054097">
    <property type="component" value="Unassembled WGS sequence"/>
</dbReference>
<dbReference type="GO" id="GO:0034462">
    <property type="term" value="P:small-subunit processome assembly"/>
    <property type="evidence" value="ECO:0007669"/>
    <property type="project" value="TreeGrafter"/>
</dbReference>
<feature type="compositionally biased region" description="Polar residues" evidence="6">
    <location>
        <begin position="31"/>
        <end position="52"/>
    </location>
</feature>
<feature type="region of interest" description="Disordered" evidence="6">
    <location>
        <begin position="1"/>
        <end position="77"/>
    </location>
</feature>
<evidence type="ECO:0000256" key="2">
    <source>
        <dbReference type="ARBA" id="ARBA00005819"/>
    </source>
</evidence>
<dbReference type="GO" id="GO:0000447">
    <property type="term" value="P:endonucleolytic cleavage in ITS1 to separate SSU-rRNA from 5.8S rRNA and LSU-rRNA from tricistronic rRNA transcript (SSU-rRNA, 5.8S rRNA, LSU-rRNA)"/>
    <property type="evidence" value="ECO:0007669"/>
    <property type="project" value="TreeGrafter"/>
</dbReference>
<keyword evidence="3" id="KW-0694">RNA-binding</keyword>
<accession>A0A0C2WGW1</accession>
<comment type="subcellular location">
    <subcellularLocation>
        <location evidence="1">Nucleus</location>
        <location evidence="1">Nucleolus</location>
    </subcellularLocation>
</comment>
<feature type="compositionally biased region" description="Basic and acidic residues" evidence="6">
    <location>
        <begin position="281"/>
        <end position="294"/>
    </location>
</feature>
<dbReference type="Gene3D" id="3.30.70.330">
    <property type="match status" value="1"/>
</dbReference>
<dbReference type="InterPro" id="IPR012677">
    <property type="entry name" value="Nucleotide-bd_a/b_plait_sf"/>
</dbReference>
<sequence>MSSARSKPSTSGVKTSPNKKKESILQESDENVSVSGSEQDGDSGSNSGVTSNNEEEDGDKSETMNMLNEEEDEENGLSEKALEAYREAQNRAGVIYISRIPPGMSPDKVRHLMSAYGEIGKVFLQQENAKTAHLRAKHGSSKTPHYTEGWVEFRDKKIARAVADMLNAQPVGGKAGSRWREDVWTMRYLPRFKWYMLTEQIGKWPFSSPFPHEHATHAARLRMELAQSKREQRHYLKQVEIGKSLEKRKRKREKDGDTSVQDPKPFADSAVKSDSKRRKVEAKANDRKGHDRGSKGGVAVNDKRREGDLDKVLGSIF</sequence>
<protein>
    <recommendedName>
        <fullName evidence="5">18S rRNA factor 2</fullName>
    </recommendedName>
</protein>
<feature type="compositionally biased region" description="Basic and acidic residues" evidence="6">
    <location>
        <begin position="301"/>
        <end position="311"/>
    </location>
</feature>
<dbReference type="GO" id="GO:0000472">
    <property type="term" value="P:endonucleolytic cleavage to generate mature 5'-end of SSU-rRNA from (SSU-rRNA, 5.8S rRNA, LSU-rRNA)"/>
    <property type="evidence" value="ECO:0007669"/>
    <property type="project" value="TreeGrafter"/>
</dbReference>
<evidence type="ECO:0000256" key="6">
    <source>
        <dbReference type="SAM" id="MobiDB-lite"/>
    </source>
</evidence>
<dbReference type="InterPro" id="IPR035979">
    <property type="entry name" value="RBD_domain_sf"/>
</dbReference>
<dbReference type="HOGENOM" id="CLU_054086_2_0_1"/>
<name>A0A0C2WGW1_SERVB</name>
<evidence type="ECO:0000256" key="1">
    <source>
        <dbReference type="ARBA" id="ARBA00004604"/>
    </source>
</evidence>
<dbReference type="OrthoDB" id="287393at2759"/>
<dbReference type="GO" id="GO:0005730">
    <property type="term" value="C:nucleolus"/>
    <property type="evidence" value="ECO:0007669"/>
    <property type="project" value="UniProtKB-SubCell"/>
</dbReference>
<dbReference type="PANTHER" id="PTHR12311">
    <property type="entry name" value="ACTIVATOR OF BASAL TRANSCRIPTION 1"/>
    <property type="match status" value="1"/>
</dbReference>
<feature type="compositionally biased region" description="Polar residues" evidence="6">
    <location>
        <begin position="1"/>
        <end position="16"/>
    </location>
</feature>
<gene>
    <name evidence="7" type="ORF">M408DRAFT_26156</name>
</gene>